<dbReference type="Pfam" id="PF00202">
    <property type="entry name" value="Aminotran_3"/>
    <property type="match status" value="1"/>
</dbReference>
<name>A0A1R1LJJ4_9MICC</name>
<evidence type="ECO:0000256" key="16">
    <source>
        <dbReference type="RuleBase" id="RU003560"/>
    </source>
</evidence>
<dbReference type="EMBL" id="MRDE01000016">
    <property type="protein sequence ID" value="OMH27680.1"/>
    <property type="molecule type" value="Genomic_DNA"/>
</dbReference>
<comment type="catalytic activity">
    <reaction evidence="14">
        <text>4-aminobutanoate + 2-oxoglutarate = succinate semialdehyde + L-glutamate</text>
        <dbReference type="Rhea" id="RHEA:23352"/>
        <dbReference type="ChEBI" id="CHEBI:16810"/>
        <dbReference type="ChEBI" id="CHEBI:29985"/>
        <dbReference type="ChEBI" id="CHEBI:57706"/>
        <dbReference type="ChEBI" id="CHEBI:59888"/>
        <dbReference type="EC" id="2.6.1.19"/>
    </reaction>
</comment>
<evidence type="ECO:0000256" key="14">
    <source>
        <dbReference type="ARBA" id="ARBA00048021"/>
    </source>
</evidence>
<dbReference type="AlphaFoldDB" id="A0A1R1LJJ4"/>
<dbReference type="CDD" id="cd00610">
    <property type="entry name" value="OAT_like"/>
    <property type="match status" value="1"/>
</dbReference>
<dbReference type="Gene3D" id="3.90.1150.10">
    <property type="entry name" value="Aspartate Aminotransferase, domain 1"/>
    <property type="match status" value="1"/>
</dbReference>
<evidence type="ECO:0000256" key="1">
    <source>
        <dbReference type="ARBA" id="ARBA00001750"/>
    </source>
</evidence>
<dbReference type="PANTHER" id="PTHR11986:SF58">
    <property type="entry name" value="LEUCINE_METHIONINE RACEMASE"/>
    <property type="match status" value="1"/>
</dbReference>
<keyword evidence="9 16" id="KW-0663">Pyridoxal phosphate</keyword>
<evidence type="ECO:0000313" key="18">
    <source>
        <dbReference type="Proteomes" id="UP000187085"/>
    </source>
</evidence>
<dbReference type="OrthoDB" id="9801052at2"/>
<dbReference type="GO" id="GO:0030170">
    <property type="term" value="F:pyridoxal phosphate binding"/>
    <property type="evidence" value="ECO:0007669"/>
    <property type="project" value="InterPro"/>
</dbReference>
<dbReference type="GO" id="GO:0047298">
    <property type="term" value="F:(S)-3-amino-2-methylpropionate transaminase activity"/>
    <property type="evidence" value="ECO:0007669"/>
    <property type="project" value="UniProtKB-EC"/>
</dbReference>
<protein>
    <recommendedName>
        <fullName evidence="12">(S)-3-amino-2-methylpropionate transaminase</fullName>
        <ecNumber evidence="6">2.6.1.19</ecNumber>
        <ecNumber evidence="5">2.6.1.22</ecNumber>
    </recommendedName>
    <alternativeName>
        <fullName evidence="13">GABA aminotransferase</fullName>
    </alternativeName>
    <alternativeName>
        <fullName evidence="11">Gamma-amino-N-butyrate transaminase</fullName>
    </alternativeName>
    <alternativeName>
        <fullName evidence="15">Glutamate:succinic semialdehyde transaminase</fullName>
    </alternativeName>
    <alternativeName>
        <fullName evidence="10">L-AIBAT</fullName>
    </alternativeName>
</protein>
<evidence type="ECO:0000256" key="9">
    <source>
        <dbReference type="ARBA" id="ARBA00022898"/>
    </source>
</evidence>
<dbReference type="SUPFAM" id="SSF53383">
    <property type="entry name" value="PLP-dependent transferases"/>
    <property type="match status" value="1"/>
</dbReference>
<comment type="cofactor">
    <cofactor evidence="2">
        <name>pyridoxal 5'-phosphate</name>
        <dbReference type="ChEBI" id="CHEBI:597326"/>
    </cofactor>
</comment>
<organism evidence="17 18">
    <name type="scientific">Tersicoccus phoenicis</name>
    <dbReference type="NCBI Taxonomy" id="554083"/>
    <lineage>
        <taxon>Bacteria</taxon>
        <taxon>Bacillati</taxon>
        <taxon>Actinomycetota</taxon>
        <taxon>Actinomycetes</taxon>
        <taxon>Micrococcales</taxon>
        <taxon>Micrococcaceae</taxon>
        <taxon>Tersicoccus</taxon>
    </lineage>
</organism>
<gene>
    <name evidence="17" type="ORF">BKD30_03295</name>
</gene>
<dbReference type="EC" id="2.6.1.22" evidence="5"/>
<comment type="pathway">
    <text evidence="3">Amino-acid degradation; 4-aminobutanoate degradation.</text>
</comment>
<dbReference type="InterPro" id="IPR015424">
    <property type="entry name" value="PyrdxlP-dep_Trfase"/>
</dbReference>
<evidence type="ECO:0000256" key="7">
    <source>
        <dbReference type="ARBA" id="ARBA00022576"/>
    </source>
</evidence>
<dbReference type="InterPro" id="IPR049704">
    <property type="entry name" value="Aminotrans_3_PPA_site"/>
</dbReference>
<keyword evidence="18" id="KW-1185">Reference proteome</keyword>
<dbReference type="STRING" id="554083.BKD30_03295"/>
<dbReference type="RefSeq" id="WP_076701904.1">
    <property type="nucleotide sequence ID" value="NZ_MRDE01000016.1"/>
</dbReference>
<evidence type="ECO:0000313" key="17">
    <source>
        <dbReference type="EMBL" id="OMH27680.1"/>
    </source>
</evidence>
<evidence type="ECO:0000256" key="5">
    <source>
        <dbReference type="ARBA" id="ARBA00012876"/>
    </source>
</evidence>
<evidence type="ECO:0000256" key="6">
    <source>
        <dbReference type="ARBA" id="ARBA00012912"/>
    </source>
</evidence>
<dbReference type="InterPro" id="IPR015421">
    <property type="entry name" value="PyrdxlP-dep_Trfase_major"/>
</dbReference>
<evidence type="ECO:0000256" key="15">
    <source>
        <dbReference type="ARBA" id="ARBA00050054"/>
    </source>
</evidence>
<dbReference type="EC" id="2.6.1.19" evidence="6"/>
<dbReference type="InterPro" id="IPR005814">
    <property type="entry name" value="Aminotrans_3"/>
</dbReference>
<comment type="similarity">
    <text evidence="4 16">Belongs to the class-III pyridoxal-phosphate-dependent aminotransferase family.</text>
</comment>
<comment type="catalytic activity">
    <reaction evidence="1">
        <text>(S)-3-amino-2-methylpropanoate + 2-oxoglutarate = 2-methyl-3-oxopropanoate + L-glutamate</text>
        <dbReference type="Rhea" id="RHEA:13993"/>
        <dbReference type="ChEBI" id="CHEBI:16810"/>
        <dbReference type="ChEBI" id="CHEBI:29985"/>
        <dbReference type="ChEBI" id="CHEBI:57700"/>
        <dbReference type="ChEBI" id="CHEBI:58655"/>
        <dbReference type="EC" id="2.6.1.22"/>
    </reaction>
</comment>
<comment type="caution">
    <text evidence="17">The sequence shown here is derived from an EMBL/GenBank/DDBJ whole genome shotgun (WGS) entry which is preliminary data.</text>
</comment>
<evidence type="ECO:0000256" key="3">
    <source>
        <dbReference type="ARBA" id="ARBA00005176"/>
    </source>
</evidence>
<dbReference type="GO" id="GO:0034386">
    <property type="term" value="F:4-aminobutyrate:2-oxoglutarate transaminase activity"/>
    <property type="evidence" value="ECO:0007669"/>
    <property type="project" value="UniProtKB-EC"/>
</dbReference>
<dbReference type="PANTHER" id="PTHR11986">
    <property type="entry name" value="AMINOTRANSFERASE CLASS III"/>
    <property type="match status" value="1"/>
</dbReference>
<evidence type="ECO:0000256" key="12">
    <source>
        <dbReference type="ARBA" id="ARBA00030857"/>
    </source>
</evidence>
<dbReference type="PROSITE" id="PS00600">
    <property type="entry name" value="AA_TRANSFER_CLASS_3"/>
    <property type="match status" value="1"/>
</dbReference>
<evidence type="ECO:0000256" key="10">
    <source>
        <dbReference type="ARBA" id="ARBA00029760"/>
    </source>
</evidence>
<dbReference type="InterPro" id="IPR015422">
    <property type="entry name" value="PyrdxlP-dep_Trfase_small"/>
</dbReference>
<dbReference type="InterPro" id="IPR050103">
    <property type="entry name" value="Class-III_PLP-dep_AT"/>
</dbReference>
<evidence type="ECO:0000256" key="2">
    <source>
        <dbReference type="ARBA" id="ARBA00001933"/>
    </source>
</evidence>
<dbReference type="Gene3D" id="3.40.640.10">
    <property type="entry name" value="Type I PLP-dependent aspartate aminotransferase-like (Major domain)"/>
    <property type="match status" value="1"/>
</dbReference>
<keyword evidence="7 17" id="KW-0032">Aminotransferase</keyword>
<dbReference type="FunFam" id="3.40.640.10:FF:000013">
    <property type="entry name" value="4-aminobutyrate aminotransferase"/>
    <property type="match status" value="1"/>
</dbReference>
<dbReference type="PIRSF" id="PIRSF000521">
    <property type="entry name" value="Transaminase_4ab_Lys_Orn"/>
    <property type="match status" value="1"/>
</dbReference>
<dbReference type="Proteomes" id="UP000187085">
    <property type="component" value="Unassembled WGS sequence"/>
</dbReference>
<dbReference type="GO" id="GO:0042802">
    <property type="term" value="F:identical protein binding"/>
    <property type="evidence" value="ECO:0007669"/>
    <property type="project" value="TreeGrafter"/>
</dbReference>
<reference evidence="17 18" key="1">
    <citation type="submission" date="2016-12" db="EMBL/GenBank/DDBJ databases">
        <title>Draft genome of Tersicoccus phoenicis 1P05MA.</title>
        <authorList>
            <person name="Nakajima Y."/>
            <person name="Yoshizawa S."/>
            <person name="Nakamura K."/>
            <person name="Ogura Y."/>
            <person name="Hayashi T."/>
            <person name="Kogure K."/>
        </authorList>
    </citation>
    <scope>NUCLEOTIDE SEQUENCE [LARGE SCALE GENOMIC DNA]</scope>
    <source>
        <strain evidence="17 18">1p05MA</strain>
    </source>
</reference>
<evidence type="ECO:0000256" key="11">
    <source>
        <dbReference type="ARBA" id="ARBA00030204"/>
    </source>
</evidence>
<evidence type="ECO:0000256" key="4">
    <source>
        <dbReference type="ARBA" id="ARBA00008954"/>
    </source>
</evidence>
<keyword evidence="8 17" id="KW-0808">Transferase</keyword>
<proteinExistence type="inferred from homology"/>
<evidence type="ECO:0000256" key="13">
    <source>
        <dbReference type="ARBA" id="ARBA00031787"/>
    </source>
</evidence>
<evidence type="ECO:0000256" key="8">
    <source>
        <dbReference type="ARBA" id="ARBA00022679"/>
    </source>
</evidence>
<sequence>MTSLSPVLKQATPVVVDHALGSWIHGTDGRAYLDFTTGIGVTSTGHCHPRVVAAAREQIGKVIHAQFTTVMHPPLLELTEKLGDVLPAGLDSVFYANSGSEAVEAAIRLARMATARPNIVVFQGGFHGRTVAAASLTTAGTKFSAGFAPLMAGVHMSAFPYAYRYGWDEETAVAFALQELDYLLETRTAPADTAAFLIEPALGDGGYLPTPPAFMEGLRQRADRHGIALIFDEVQAGVGRTGRFWGHQHSSATPDILITAKGIASGFPISAIAAPTAMMAKAWPGSQGGTYGGNAVSAAAAVATLDVIEEEDLVENSRVRGDQLQAGLKEIQARFPAIGDVRGLGLMQGIEFTAADGTPDAATATAVQQGTTSQGLLTLTCGPAGNVVRLIPALVVTQEEIATGLERFEAAVAAVSGAVPAGTTGA</sequence>
<accession>A0A1R1LJJ4</accession>